<evidence type="ECO:0000256" key="6">
    <source>
        <dbReference type="PROSITE-ProRule" id="PRU01324"/>
    </source>
</evidence>
<dbReference type="Gene3D" id="6.10.140.340">
    <property type="match status" value="1"/>
</dbReference>
<accession>A0ABQ0F242</accession>
<dbReference type="InterPro" id="IPR042065">
    <property type="entry name" value="E3_ELL-like"/>
</dbReference>
<feature type="domain" description="OCEL" evidence="8">
    <location>
        <begin position="503"/>
        <end position="613"/>
    </location>
</feature>
<evidence type="ECO:0000256" key="1">
    <source>
        <dbReference type="ARBA" id="ARBA00004123"/>
    </source>
</evidence>
<feature type="compositionally biased region" description="Pro residues" evidence="7">
    <location>
        <begin position="469"/>
        <end position="485"/>
    </location>
</feature>
<dbReference type="Proteomes" id="UP001623349">
    <property type="component" value="Unassembled WGS sequence"/>
</dbReference>
<organism evidence="9 10">
    <name type="scientific">Apodemus speciosus</name>
    <name type="common">Large Japanese field mouse</name>
    <dbReference type="NCBI Taxonomy" id="105296"/>
    <lineage>
        <taxon>Eukaryota</taxon>
        <taxon>Metazoa</taxon>
        <taxon>Chordata</taxon>
        <taxon>Craniata</taxon>
        <taxon>Vertebrata</taxon>
        <taxon>Euteleostomi</taxon>
        <taxon>Mammalia</taxon>
        <taxon>Eutheria</taxon>
        <taxon>Euarchontoglires</taxon>
        <taxon>Glires</taxon>
        <taxon>Rodentia</taxon>
        <taxon>Myomorpha</taxon>
        <taxon>Muroidea</taxon>
        <taxon>Muridae</taxon>
        <taxon>Murinae</taxon>
        <taxon>Apodemus</taxon>
    </lineage>
</organism>
<dbReference type="PANTHER" id="PTHR23288:SF9">
    <property type="entry name" value="RNA POLYMERASE II ELONGATION FACTOR ELL"/>
    <property type="match status" value="1"/>
</dbReference>
<evidence type="ECO:0000259" key="8">
    <source>
        <dbReference type="PROSITE" id="PS51980"/>
    </source>
</evidence>
<keyword evidence="3" id="KW-0805">Transcription regulation</keyword>
<dbReference type="InterPro" id="IPR036390">
    <property type="entry name" value="WH_DNA-bd_sf"/>
</dbReference>
<comment type="caution">
    <text evidence="9">The sequence shown here is derived from an EMBL/GenBank/DDBJ whole genome shotgun (WGS) entry which is preliminary data.</text>
</comment>
<gene>
    <name evidence="9" type="ORF">APTSU1_000848900</name>
</gene>
<evidence type="ECO:0000256" key="5">
    <source>
        <dbReference type="ARBA" id="ARBA00023242"/>
    </source>
</evidence>
<evidence type="ECO:0000256" key="3">
    <source>
        <dbReference type="ARBA" id="ARBA00023015"/>
    </source>
</evidence>
<dbReference type="GO" id="GO:0003746">
    <property type="term" value="F:translation elongation factor activity"/>
    <property type="evidence" value="ECO:0007669"/>
    <property type="project" value="UniProtKB-KW"/>
</dbReference>
<evidence type="ECO:0000256" key="2">
    <source>
        <dbReference type="ARBA" id="ARBA00009171"/>
    </source>
</evidence>
<feature type="compositionally biased region" description="Polar residues" evidence="7">
    <location>
        <begin position="304"/>
        <end position="329"/>
    </location>
</feature>
<comment type="subcellular location">
    <subcellularLocation>
        <location evidence="1">Nucleus</location>
    </subcellularLocation>
</comment>
<sequence>MAALKEARSYGLSCGRVSDGSRVSVFHVKLTDSALKAFESYRAHQQATPGLPTVRPPRDSVSLRPSIRFEGSQGHISIPQPDCPEEVRAFSFYLSNIGRDSPQGSFDCIQQYVSSHGDVHLDCLGSIQDKVTVCATDDSYQKARQSMAQAEEETRSRSAIVIKAGGRYMGKKVQFRKPAPGAADAVPSRKRATPINLASAIRKSGGSGASSVAQRPFRDRVLHLLALRPYRKAELLLRLQKDGLAQADKDTLDSLLQQVASVNPKDGTCTLQDCMYKHVQKDWPGYSEGDQQLLKRVLMRKLCQPQSATTDSSPPQEHGRSTSPSQKRPQPTDFIDPLASKKPRISHFTQRAQPTLNGKLGAPNGHETLLPAPGPAPSDTINSSHLTPRLEPPRTHDPLADVSNDLGHSTQDYKHQETTPAPAPHLGLPLLTDFPQAEQPASSSHIHSRPKKKSKKHKDKERPPEERPPAPQPDAPTAPALPPGAPGLNGACASVPTSTSETPDYLQKYPAISSSEQRQSYKNDFNAEYSEYRSLHARIEQITRRFTQLDAQLRQLSQGSEEYETTRGQILQEYRKIKKTNTNYSREKERCEYLHSKLAHIKSLIAEYDQRQLQAWP</sequence>
<dbReference type="EMBL" id="BAAFST010000008">
    <property type="protein sequence ID" value="GAB1293258.1"/>
    <property type="molecule type" value="Genomic_DNA"/>
</dbReference>
<evidence type="ECO:0000313" key="9">
    <source>
        <dbReference type="EMBL" id="GAB1293258.1"/>
    </source>
</evidence>
<feature type="compositionally biased region" description="Low complexity" evidence="7">
    <location>
        <begin position="418"/>
        <end position="432"/>
    </location>
</feature>
<keyword evidence="9" id="KW-0648">Protein biosynthesis</keyword>
<dbReference type="SUPFAM" id="SSF144292">
    <property type="entry name" value="occludin/ELL-like"/>
    <property type="match status" value="1"/>
</dbReference>
<dbReference type="SUPFAM" id="SSF46785">
    <property type="entry name" value="Winged helix' DNA-binding domain"/>
    <property type="match status" value="1"/>
</dbReference>
<feature type="region of interest" description="Disordered" evidence="7">
    <location>
        <begin position="304"/>
        <end position="505"/>
    </location>
</feature>
<dbReference type="PANTHER" id="PTHR23288">
    <property type="entry name" value="OCCLUDIN AND RNA POLYMERASE II ELONGATION FACTOR ELL"/>
    <property type="match status" value="1"/>
</dbReference>
<dbReference type="InterPro" id="IPR019464">
    <property type="entry name" value="ELL_N"/>
</dbReference>
<proteinExistence type="inferred from homology"/>
<dbReference type="Gene3D" id="1.10.10.2670">
    <property type="entry name" value="E3 ubiquitin-protein ligase"/>
    <property type="match status" value="1"/>
</dbReference>
<dbReference type="PROSITE" id="PS51980">
    <property type="entry name" value="OCEL"/>
    <property type="match status" value="1"/>
</dbReference>
<evidence type="ECO:0000256" key="7">
    <source>
        <dbReference type="SAM" id="MobiDB-lite"/>
    </source>
</evidence>
<dbReference type="Pfam" id="PF10390">
    <property type="entry name" value="ELL"/>
    <property type="match status" value="1"/>
</dbReference>
<keyword evidence="10" id="KW-1185">Reference proteome</keyword>
<evidence type="ECO:0000313" key="10">
    <source>
        <dbReference type="Proteomes" id="UP001623349"/>
    </source>
</evidence>
<keyword evidence="5" id="KW-0539">Nucleus</keyword>
<comment type="similarity">
    <text evidence="2 6">Belongs to the ELL/occludin family.</text>
</comment>
<keyword evidence="4" id="KW-0804">Transcription</keyword>
<keyword evidence="9" id="KW-0251">Elongation factor</keyword>
<dbReference type="InterPro" id="IPR031176">
    <property type="entry name" value="ELL/occludin"/>
</dbReference>
<evidence type="ECO:0000256" key="4">
    <source>
        <dbReference type="ARBA" id="ARBA00023163"/>
    </source>
</evidence>
<feature type="compositionally biased region" description="Basic residues" evidence="7">
    <location>
        <begin position="446"/>
        <end position="459"/>
    </location>
</feature>
<reference evidence="9 10" key="1">
    <citation type="submission" date="2024-08" db="EMBL/GenBank/DDBJ databases">
        <title>The draft genome of Apodemus speciosus.</title>
        <authorList>
            <person name="Nabeshima K."/>
            <person name="Suzuki S."/>
            <person name="Onuma M."/>
        </authorList>
    </citation>
    <scope>NUCLEOTIDE SEQUENCE [LARGE SCALE GENOMIC DNA]</scope>
    <source>
        <strain evidence="9">IB14-021</strain>
    </source>
</reference>
<dbReference type="InterPro" id="IPR010844">
    <property type="entry name" value="Occludin_ELL"/>
</dbReference>
<name>A0ABQ0F242_APOSI</name>
<dbReference type="Pfam" id="PF07303">
    <property type="entry name" value="Occludin_ELL"/>
    <property type="match status" value="1"/>
</dbReference>
<protein>
    <submittedName>
        <fullName evidence="9">RNA polymerase II elongation factor ELL</fullName>
    </submittedName>
</protein>
<feature type="compositionally biased region" description="Polar residues" evidence="7">
    <location>
        <begin position="347"/>
        <end position="356"/>
    </location>
</feature>